<protein>
    <submittedName>
        <fullName evidence="2">Uncharacterized protein</fullName>
    </submittedName>
</protein>
<evidence type="ECO:0000313" key="3">
    <source>
        <dbReference type="Proteomes" id="UP000186817"/>
    </source>
</evidence>
<sequence length="101" mass="11021">MLTAAALVKNEDDLMSDGNDSFAAASDDDKRERTNVLLAANELKNSLAIGGKPDATTVRTQHTFLAMDFEIYANNKKATFSLSEAFHLKVAKVLKDVSIIF</sequence>
<dbReference type="Proteomes" id="UP000186817">
    <property type="component" value="Unassembled WGS sequence"/>
</dbReference>
<evidence type="ECO:0000313" key="2">
    <source>
        <dbReference type="EMBL" id="OLP78434.1"/>
    </source>
</evidence>
<proteinExistence type="predicted"/>
<accession>A0A1Q9C678</accession>
<dbReference type="AlphaFoldDB" id="A0A1Q9C678"/>
<gene>
    <name evidence="2" type="ORF">AK812_SmicGene41379</name>
</gene>
<comment type="caution">
    <text evidence="2">The sequence shown here is derived from an EMBL/GenBank/DDBJ whole genome shotgun (WGS) entry which is preliminary data.</text>
</comment>
<name>A0A1Q9C678_SYMMI</name>
<dbReference type="EMBL" id="LSRX01001611">
    <property type="protein sequence ID" value="OLP78434.1"/>
    <property type="molecule type" value="Genomic_DNA"/>
</dbReference>
<feature type="region of interest" description="Disordered" evidence="1">
    <location>
        <begin position="1"/>
        <end position="29"/>
    </location>
</feature>
<reference evidence="2 3" key="1">
    <citation type="submission" date="2016-02" db="EMBL/GenBank/DDBJ databases">
        <title>Genome analysis of coral dinoflagellate symbionts highlights evolutionary adaptations to a symbiotic lifestyle.</title>
        <authorList>
            <person name="Aranda M."/>
            <person name="Li Y."/>
            <person name="Liew Y.J."/>
            <person name="Baumgarten S."/>
            <person name="Simakov O."/>
            <person name="Wilson M."/>
            <person name="Piel J."/>
            <person name="Ashoor H."/>
            <person name="Bougouffa S."/>
            <person name="Bajic V.B."/>
            <person name="Ryu T."/>
            <person name="Ravasi T."/>
            <person name="Bayer T."/>
            <person name="Micklem G."/>
            <person name="Kim H."/>
            <person name="Bhak J."/>
            <person name="Lajeunesse T.C."/>
            <person name="Voolstra C.R."/>
        </authorList>
    </citation>
    <scope>NUCLEOTIDE SEQUENCE [LARGE SCALE GENOMIC DNA]</scope>
    <source>
        <strain evidence="2 3">CCMP2467</strain>
    </source>
</reference>
<organism evidence="2 3">
    <name type="scientific">Symbiodinium microadriaticum</name>
    <name type="common">Dinoflagellate</name>
    <name type="synonym">Zooxanthella microadriatica</name>
    <dbReference type="NCBI Taxonomy" id="2951"/>
    <lineage>
        <taxon>Eukaryota</taxon>
        <taxon>Sar</taxon>
        <taxon>Alveolata</taxon>
        <taxon>Dinophyceae</taxon>
        <taxon>Suessiales</taxon>
        <taxon>Symbiodiniaceae</taxon>
        <taxon>Symbiodinium</taxon>
    </lineage>
</organism>
<keyword evidence="3" id="KW-1185">Reference proteome</keyword>
<evidence type="ECO:0000256" key="1">
    <source>
        <dbReference type="SAM" id="MobiDB-lite"/>
    </source>
</evidence>